<evidence type="ECO:0000313" key="2">
    <source>
        <dbReference type="EMBL" id="SFJ77897.1"/>
    </source>
</evidence>
<name>A0A1I3U7Y6_9PSEU</name>
<sequence>MRLVHAFGVAALGLVLAACAGVGETVDKAGVCAEALGLSNLNPNLDPEQLADQARQKATRLRELAGQVSDQDLKQNLFTLADSYVALEERKARGLGDLNDWVQRNADNLSALRAACL</sequence>
<dbReference type="RefSeq" id="WP_091508329.1">
    <property type="nucleotide sequence ID" value="NZ_CBDQZW010000004.1"/>
</dbReference>
<dbReference type="EMBL" id="FORP01000008">
    <property type="protein sequence ID" value="SFJ77897.1"/>
    <property type="molecule type" value="Genomic_DNA"/>
</dbReference>
<feature type="signal peptide" evidence="1">
    <location>
        <begin position="1"/>
        <end position="20"/>
    </location>
</feature>
<dbReference type="STRING" id="115433.SAMN05421835_108251"/>
<proteinExistence type="predicted"/>
<evidence type="ECO:0000313" key="3">
    <source>
        <dbReference type="Proteomes" id="UP000199025"/>
    </source>
</evidence>
<accession>A0A1I3U7Y6</accession>
<reference evidence="2 3" key="1">
    <citation type="submission" date="2016-10" db="EMBL/GenBank/DDBJ databases">
        <authorList>
            <person name="de Groot N.N."/>
        </authorList>
    </citation>
    <scope>NUCLEOTIDE SEQUENCE [LARGE SCALE GENOMIC DNA]</scope>
    <source>
        <strain evidence="2 3">DSM 44468</strain>
    </source>
</reference>
<evidence type="ECO:0000256" key="1">
    <source>
        <dbReference type="SAM" id="SignalP"/>
    </source>
</evidence>
<organism evidence="2 3">
    <name type="scientific">Amycolatopsis sacchari</name>
    <dbReference type="NCBI Taxonomy" id="115433"/>
    <lineage>
        <taxon>Bacteria</taxon>
        <taxon>Bacillati</taxon>
        <taxon>Actinomycetota</taxon>
        <taxon>Actinomycetes</taxon>
        <taxon>Pseudonocardiales</taxon>
        <taxon>Pseudonocardiaceae</taxon>
        <taxon>Amycolatopsis</taxon>
    </lineage>
</organism>
<dbReference type="PROSITE" id="PS51257">
    <property type="entry name" value="PROKAR_LIPOPROTEIN"/>
    <property type="match status" value="1"/>
</dbReference>
<dbReference type="Proteomes" id="UP000199025">
    <property type="component" value="Unassembled WGS sequence"/>
</dbReference>
<protein>
    <submittedName>
        <fullName evidence="2">Uncharacterized protein</fullName>
    </submittedName>
</protein>
<dbReference type="AlphaFoldDB" id="A0A1I3U7Y6"/>
<feature type="chain" id="PRO_5038807130" evidence="1">
    <location>
        <begin position="21"/>
        <end position="117"/>
    </location>
</feature>
<dbReference type="OrthoDB" id="3635905at2"/>
<keyword evidence="1" id="KW-0732">Signal</keyword>
<keyword evidence="3" id="KW-1185">Reference proteome</keyword>
<gene>
    <name evidence="2" type="ORF">SAMN05421835_108251</name>
</gene>